<organism evidence="2 3">
    <name type="scientific">Bhargavaea cecembensis</name>
    <dbReference type="NCBI Taxonomy" id="394098"/>
    <lineage>
        <taxon>Bacteria</taxon>
        <taxon>Bacillati</taxon>
        <taxon>Bacillota</taxon>
        <taxon>Bacilli</taxon>
        <taxon>Bacillales</taxon>
        <taxon>Caryophanaceae</taxon>
        <taxon>Bhargavaea</taxon>
    </lineage>
</organism>
<sequence>MSLQGKIEKLLGETSARFGVSIRHLQSGEEVRIRADERFQMASVFKVPILLSLYEQVHEGRIDLTTRVALTKEERVPGSGILQELDPGLPVTIKDLATLMTIVSDNMATDVLLGMLGKEDVQETMKRIGAENISIVHSCWELLSLAVGMDPVPYSEESWKQLNERLEMDVDEESGKENLVMRTDLENNLCTPDDMTAILTKLAEGAFIDPAVSGAVLDILYRQQLNDRIPGRLPAGMPVAHKTGTIASAINDAGIIGLPGGKGPLVVSIFSADNPTTESGEAVIARIAETAYRHFTES</sequence>
<dbReference type="GO" id="GO:0030655">
    <property type="term" value="P:beta-lactam antibiotic catabolic process"/>
    <property type="evidence" value="ECO:0007669"/>
    <property type="project" value="InterPro"/>
</dbReference>
<proteinExistence type="predicted"/>
<gene>
    <name evidence="2" type="ORF">AV656_07825</name>
</gene>
<dbReference type="AlphaFoldDB" id="A0A163FIZ0"/>
<dbReference type="PRINTS" id="PR00118">
    <property type="entry name" value="BLACTAMASEA"/>
</dbReference>
<protein>
    <recommendedName>
        <fullName evidence="1">Beta-lactamase class A catalytic domain-containing protein</fullName>
    </recommendedName>
</protein>
<feature type="domain" description="Beta-lactamase class A catalytic" evidence="1">
    <location>
        <begin position="19"/>
        <end position="270"/>
    </location>
</feature>
<evidence type="ECO:0000313" key="3">
    <source>
        <dbReference type="Proteomes" id="UP000076490"/>
    </source>
</evidence>
<dbReference type="PANTHER" id="PTHR35333:SF3">
    <property type="entry name" value="BETA-LACTAMASE-TYPE TRANSPEPTIDASE FOLD CONTAINING PROTEIN"/>
    <property type="match status" value="1"/>
</dbReference>
<evidence type="ECO:0000313" key="2">
    <source>
        <dbReference type="EMBL" id="KZE38801.1"/>
    </source>
</evidence>
<dbReference type="EMBL" id="LQNT01000009">
    <property type="protein sequence ID" value="KZE38801.1"/>
    <property type="molecule type" value="Genomic_DNA"/>
</dbReference>
<dbReference type="InterPro" id="IPR012338">
    <property type="entry name" value="Beta-lactam/transpept-like"/>
</dbReference>
<evidence type="ECO:0000259" key="1">
    <source>
        <dbReference type="Pfam" id="PF13354"/>
    </source>
</evidence>
<reference evidence="2 3" key="1">
    <citation type="submission" date="2016-01" db="EMBL/GenBank/DDBJ databases">
        <title>Whole genome sequencing of Bhargavaea cecembensis T14.</title>
        <authorList>
            <person name="Hong K.W."/>
        </authorList>
    </citation>
    <scope>NUCLEOTIDE SEQUENCE [LARGE SCALE GENOMIC DNA]</scope>
    <source>
        <strain evidence="2 3">T14</strain>
    </source>
</reference>
<dbReference type="PANTHER" id="PTHR35333">
    <property type="entry name" value="BETA-LACTAMASE"/>
    <property type="match status" value="1"/>
</dbReference>
<dbReference type="SUPFAM" id="SSF56601">
    <property type="entry name" value="beta-lactamase/transpeptidase-like"/>
    <property type="match status" value="1"/>
</dbReference>
<dbReference type="RefSeq" id="WP_063180693.1">
    <property type="nucleotide sequence ID" value="NZ_LQNT01000009.1"/>
</dbReference>
<dbReference type="InterPro" id="IPR045155">
    <property type="entry name" value="Beta-lactam_cat"/>
</dbReference>
<dbReference type="GO" id="GO:0046677">
    <property type="term" value="P:response to antibiotic"/>
    <property type="evidence" value="ECO:0007669"/>
    <property type="project" value="InterPro"/>
</dbReference>
<name>A0A163FIZ0_9BACL</name>
<dbReference type="GO" id="GO:0008800">
    <property type="term" value="F:beta-lactamase activity"/>
    <property type="evidence" value="ECO:0007669"/>
    <property type="project" value="InterPro"/>
</dbReference>
<dbReference type="InterPro" id="IPR000871">
    <property type="entry name" value="Beta-lactam_class-A"/>
</dbReference>
<dbReference type="Proteomes" id="UP000076490">
    <property type="component" value="Unassembled WGS sequence"/>
</dbReference>
<accession>A0A163FIZ0</accession>
<dbReference type="Pfam" id="PF13354">
    <property type="entry name" value="Beta-lactamase2"/>
    <property type="match status" value="1"/>
</dbReference>
<dbReference type="Gene3D" id="3.40.710.10">
    <property type="entry name" value="DD-peptidase/beta-lactamase superfamily"/>
    <property type="match status" value="1"/>
</dbReference>
<comment type="caution">
    <text evidence="2">The sequence shown here is derived from an EMBL/GenBank/DDBJ whole genome shotgun (WGS) entry which is preliminary data.</text>
</comment>